<keyword evidence="2" id="KW-1185">Reference proteome</keyword>
<reference evidence="1 2" key="1">
    <citation type="submission" date="2017-11" db="EMBL/GenBank/DDBJ databases">
        <title>De-novo sequencing of pomegranate (Punica granatum L.) genome.</title>
        <authorList>
            <person name="Akparov Z."/>
            <person name="Amiraslanov A."/>
            <person name="Hajiyeva S."/>
            <person name="Abbasov M."/>
            <person name="Kaur K."/>
            <person name="Hamwieh A."/>
            <person name="Solovyev V."/>
            <person name="Salamov A."/>
            <person name="Braich B."/>
            <person name="Kosarev P."/>
            <person name="Mahmoud A."/>
            <person name="Hajiyev E."/>
            <person name="Babayeva S."/>
            <person name="Izzatullayeva V."/>
            <person name="Mammadov A."/>
            <person name="Mammadov A."/>
            <person name="Sharifova S."/>
            <person name="Ojaghi J."/>
            <person name="Eynullazada K."/>
            <person name="Bayramov B."/>
            <person name="Abdulazimova A."/>
            <person name="Shahmuradov I."/>
        </authorList>
    </citation>
    <scope>NUCLEOTIDE SEQUENCE [LARGE SCALE GENOMIC DNA]</scope>
    <source>
        <strain evidence="2">cv. AG2017</strain>
        <tissue evidence="1">Leaf</tissue>
    </source>
</reference>
<accession>A0A2I0KQG4</accession>
<gene>
    <name evidence="1" type="ORF">CRG98_008934</name>
</gene>
<dbReference type="EMBL" id="PGOL01000434">
    <property type="protein sequence ID" value="PKI70701.1"/>
    <property type="molecule type" value="Genomic_DNA"/>
</dbReference>
<comment type="caution">
    <text evidence="1">The sequence shown here is derived from an EMBL/GenBank/DDBJ whole genome shotgun (WGS) entry which is preliminary data.</text>
</comment>
<organism evidence="1 2">
    <name type="scientific">Punica granatum</name>
    <name type="common">Pomegranate</name>
    <dbReference type="NCBI Taxonomy" id="22663"/>
    <lineage>
        <taxon>Eukaryota</taxon>
        <taxon>Viridiplantae</taxon>
        <taxon>Streptophyta</taxon>
        <taxon>Embryophyta</taxon>
        <taxon>Tracheophyta</taxon>
        <taxon>Spermatophyta</taxon>
        <taxon>Magnoliopsida</taxon>
        <taxon>eudicotyledons</taxon>
        <taxon>Gunneridae</taxon>
        <taxon>Pentapetalae</taxon>
        <taxon>rosids</taxon>
        <taxon>malvids</taxon>
        <taxon>Myrtales</taxon>
        <taxon>Lythraceae</taxon>
        <taxon>Punica</taxon>
    </lineage>
</organism>
<sequence length="113" mass="12943">MKRALGRSIWNAQGQSHPTGIPHWLNHSSILRLNYHDACYHKFVNASLSFSCINTTQGRLISLIAVKKTKVERDAISVPRKANRRTQQTLARRTRCIVRFTFRQAAIFGVHES</sequence>
<proteinExistence type="predicted"/>
<protein>
    <submittedName>
        <fullName evidence="1">Uncharacterized protein</fullName>
    </submittedName>
</protein>
<dbReference type="AlphaFoldDB" id="A0A2I0KQG4"/>
<name>A0A2I0KQG4_PUNGR</name>
<evidence type="ECO:0000313" key="2">
    <source>
        <dbReference type="Proteomes" id="UP000233551"/>
    </source>
</evidence>
<evidence type="ECO:0000313" key="1">
    <source>
        <dbReference type="EMBL" id="PKI70701.1"/>
    </source>
</evidence>
<dbReference type="Proteomes" id="UP000233551">
    <property type="component" value="Unassembled WGS sequence"/>
</dbReference>